<dbReference type="SMART" id="SM00014">
    <property type="entry name" value="acidPPc"/>
    <property type="match status" value="1"/>
</dbReference>
<comment type="caution">
    <text evidence="3">The sequence shown here is derived from an EMBL/GenBank/DDBJ whole genome shotgun (WGS) entry which is preliminary data.</text>
</comment>
<keyword evidence="4" id="KW-1185">Reference proteome</keyword>
<evidence type="ECO:0000313" key="3">
    <source>
        <dbReference type="EMBL" id="ROO86119.1"/>
    </source>
</evidence>
<name>A0A3N1CXV1_9ACTN</name>
<keyword evidence="1" id="KW-0812">Transmembrane</keyword>
<feature type="transmembrane region" description="Helical" evidence="1">
    <location>
        <begin position="132"/>
        <end position="155"/>
    </location>
</feature>
<proteinExistence type="predicted"/>
<evidence type="ECO:0000259" key="2">
    <source>
        <dbReference type="SMART" id="SM00014"/>
    </source>
</evidence>
<dbReference type="PANTHER" id="PTHR14969">
    <property type="entry name" value="SPHINGOSINE-1-PHOSPHATE PHOSPHOHYDROLASE"/>
    <property type="match status" value="1"/>
</dbReference>
<organism evidence="3 4">
    <name type="scientific">Actinocorallia herbida</name>
    <dbReference type="NCBI Taxonomy" id="58109"/>
    <lineage>
        <taxon>Bacteria</taxon>
        <taxon>Bacillati</taxon>
        <taxon>Actinomycetota</taxon>
        <taxon>Actinomycetes</taxon>
        <taxon>Streptosporangiales</taxon>
        <taxon>Thermomonosporaceae</taxon>
        <taxon>Actinocorallia</taxon>
    </lineage>
</organism>
<dbReference type="PANTHER" id="PTHR14969:SF13">
    <property type="entry name" value="AT30094P"/>
    <property type="match status" value="1"/>
</dbReference>
<feature type="transmembrane region" description="Helical" evidence="1">
    <location>
        <begin position="12"/>
        <end position="40"/>
    </location>
</feature>
<accession>A0A3N1CXV1</accession>
<reference evidence="3 4" key="1">
    <citation type="submission" date="2018-11" db="EMBL/GenBank/DDBJ databases">
        <title>Sequencing the genomes of 1000 actinobacteria strains.</title>
        <authorList>
            <person name="Klenk H.-P."/>
        </authorList>
    </citation>
    <scope>NUCLEOTIDE SEQUENCE [LARGE SCALE GENOMIC DNA]</scope>
    <source>
        <strain evidence="3 4">DSM 44254</strain>
    </source>
</reference>
<protein>
    <submittedName>
        <fullName evidence="3">Undecaprenyl-diphosphatase</fullName>
    </submittedName>
</protein>
<feature type="transmembrane region" description="Helical" evidence="1">
    <location>
        <begin position="60"/>
        <end position="83"/>
    </location>
</feature>
<feature type="domain" description="Phosphatidic acid phosphatase type 2/haloperoxidase" evidence="2">
    <location>
        <begin position="93"/>
        <end position="201"/>
    </location>
</feature>
<dbReference type="Gene3D" id="1.20.144.10">
    <property type="entry name" value="Phosphatidic acid phosphatase type 2/haloperoxidase"/>
    <property type="match status" value="1"/>
</dbReference>
<dbReference type="AlphaFoldDB" id="A0A3N1CXV1"/>
<dbReference type="InterPro" id="IPR036938">
    <property type="entry name" value="PAP2/HPO_sf"/>
</dbReference>
<dbReference type="InterPro" id="IPR000326">
    <property type="entry name" value="PAP2/HPO"/>
</dbReference>
<dbReference type="SUPFAM" id="SSF48317">
    <property type="entry name" value="Acid phosphatase/Vanadium-dependent haloperoxidase"/>
    <property type="match status" value="1"/>
</dbReference>
<keyword evidence="1" id="KW-1133">Transmembrane helix</keyword>
<evidence type="ECO:0000256" key="1">
    <source>
        <dbReference type="SAM" id="Phobius"/>
    </source>
</evidence>
<gene>
    <name evidence="3" type="ORF">EDD29_3682</name>
</gene>
<sequence>MTAPATRRSPGPFSAFALGPVAVLLALLTLAVSIVGGLPFDGPVHDWFAANRAAPLTEAARLLTDSAVGVPALLLAAAAGALLAGRAELRHRARYAAAAIGVLLAGRLVRYACAELLNRARPEQTDWAVPAFGHAFPSGHTAGATIIAVLFVAALRGTGPRALVVGWALGVGLTRVYLGVHWPTDVLAGFCFGVLWTVPCLWLLRRGSVRDEAREAA</sequence>
<feature type="transmembrane region" description="Helical" evidence="1">
    <location>
        <begin position="95"/>
        <end position="112"/>
    </location>
</feature>
<evidence type="ECO:0000313" key="4">
    <source>
        <dbReference type="Proteomes" id="UP000272400"/>
    </source>
</evidence>
<feature type="transmembrane region" description="Helical" evidence="1">
    <location>
        <begin position="186"/>
        <end position="204"/>
    </location>
</feature>
<dbReference type="RefSeq" id="WP_123665550.1">
    <property type="nucleotide sequence ID" value="NZ_RJKE01000001.1"/>
</dbReference>
<dbReference type="OrthoDB" id="5289372at2"/>
<feature type="transmembrane region" description="Helical" evidence="1">
    <location>
        <begin position="162"/>
        <end position="180"/>
    </location>
</feature>
<keyword evidence="1" id="KW-0472">Membrane</keyword>
<dbReference type="EMBL" id="RJKE01000001">
    <property type="protein sequence ID" value="ROO86119.1"/>
    <property type="molecule type" value="Genomic_DNA"/>
</dbReference>
<dbReference type="Proteomes" id="UP000272400">
    <property type="component" value="Unassembled WGS sequence"/>
</dbReference>
<dbReference type="Pfam" id="PF01569">
    <property type="entry name" value="PAP2"/>
    <property type="match status" value="1"/>
</dbReference>